<comment type="caution">
    <text evidence="3">The sequence shown here is derived from an EMBL/GenBank/DDBJ whole genome shotgun (WGS) entry which is preliminary data.</text>
</comment>
<proteinExistence type="predicted"/>
<evidence type="ECO:0000313" key="3">
    <source>
        <dbReference type="EMBL" id="MEK8048062.1"/>
    </source>
</evidence>
<gene>
    <name evidence="3" type="ORF">AACH00_17005</name>
</gene>
<accession>A0ABU9CBV0</accession>
<feature type="transmembrane region" description="Helical" evidence="2">
    <location>
        <begin position="24"/>
        <end position="45"/>
    </location>
</feature>
<feature type="compositionally biased region" description="Low complexity" evidence="1">
    <location>
        <begin position="205"/>
        <end position="214"/>
    </location>
</feature>
<protein>
    <submittedName>
        <fullName evidence="3">PilN domain-containing protein</fullName>
    </submittedName>
</protein>
<keyword evidence="2" id="KW-0812">Transmembrane</keyword>
<organism evidence="3 4">
    <name type="scientific">Ideonella margarita</name>
    <dbReference type="NCBI Taxonomy" id="2984191"/>
    <lineage>
        <taxon>Bacteria</taxon>
        <taxon>Pseudomonadati</taxon>
        <taxon>Pseudomonadota</taxon>
        <taxon>Betaproteobacteria</taxon>
        <taxon>Burkholderiales</taxon>
        <taxon>Sphaerotilaceae</taxon>
        <taxon>Ideonella</taxon>
    </lineage>
</organism>
<dbReference type="EMBL" id="JBBUTI010000013">
    <property type="protein sequence ID" value="MEK8048062.1"/>
    <property type="molecule type" value="Genomic_DNA"/>
</dbReference>
<name>A0ABU9CBV0_9BURK</name>
<feature type="region of interest" description="Disordered" evidence="1">
    <location>
        <begin position="191"/>
        <end position="217"/>
    </location>
</feature>
<evidence type="ECO:0000256" key="1">
    <source>
        <dbReference type="SAM" id="MobiDB-lite"/>
    </source>
</evidence>
<dbReference type="Proteomes" id="UP001379945">
    <property type="component" value="Unassembled WGS sequence"/>
</dbReference>
<evidence type="ECO:0000313" key="4">
    <source>
        <dbReference type="Proteomes" id="UP001379945"/>
    </source>
</evidence>
<keyword evidence="2" id="KW-0472">Membrane</keyword>
<dbReference type="InterPro" id="IPR007813">
    <property type="entry name" value="PilN"/>
</dbReference>
<reference evidence="3 4" key="1">
    <citation type="submission" date="2024-04" db="EMBL/GenBank/DDBJ databases">
        <title>Novel species of the genus Ideonella isolated from streams.</title>
        <authorList>
            <person name="Lu H."/>
        </authorList>
    </citation>
    <scope>NUCLEOTIDE SEQUENCE [LARGE SCALE GENOMIC DNA]</scope>
    <source>
        <strain evidence="3 4">LYT19W</strain>
    </source>
</reference>
<keyword evidence="2" id="KW-1133">Transmembrane helix</keyword>
<dbReference type="Pfam" id="PF05137">
    <property type="entry name" value="PilN"/>
    <property type="match status" value="1"/>
</dbReference>
<evidence type="ECO:0000256" key="2">
    <source>
        <dbReference type="SAM" id="Phobius"/>
    </source>
</evidence>
<sequence length="243" mass="25460">MAQQINLHTPVLLAPRLIFSAKTLLLGLGILSIVLSLASGGVWLLQRQRAADHQVLQARQAADRQQLTAALQLARARIDPNTLNLELRALQAELPRLRERLSAMESAQLAPGRHHSDALALVARTLPESVWLTGVQLAPDQASVEGLTLDPGALQAWLPVLGKLALPKDADNTQALGAVEVQLQGASATDAANRTATGSGVLSGAATTPASTARTPPPMWRFKVATQAHAGMRPAAVAQGGAP</sequence>
<keyword evidence="4" id="KW-1185">Reference proteome</keyword>
<feature type="compositionally biased region" description="Polar residues" evidence="1">
    <location>
        <begin position="191"/>
        <end position="200"/>
    </location>
</feature>
<dbReference type="RefSeq" id="WP_341400377.1">
    <property type="nucleotide sequence ID" value="NZ_JBBUTI010000013.1"/>
</dbReference>